<dbReference type="Proteomes" id="UP000008066">
    <property type="component" value="Unassembled WGS sequence"/>
</dbReference>
<sequence length="197" mass="21727">MDRSLDQTTLETIALLESRLHRLERLLYGPAAPPSQPPKKSVLRSLADLERRFAHLIRHYRAHPSLFQPSSSTPTKEPPTQLSPDAVLQTVLSYASSFPATASALTAATSDETIPDAAQSAALAALVPRMRATETTQLAQAAEIAELRKRSEVVLKAWYTGCVLRHGEKVAELEKRLEGVEVGIRRAKRVKDLEEKV</sequence>
<dbReference type="KEGG" id="cthr:CTHT_0010570"/>
<accession>G0S0M7</accession>
<dbReference type="STRING" id="759272.G0S0M7"/>
<evidence type="ECO:0008006" key="3">
    <source>
        <dbReference type="Google" id="ProtNLM"/>
    </source>
</evidence>
<evidence type="ECO:0000313" key="1">
    <source>
        <dbReference type="EMBL" id="EGS22587.1"/>
    </source>
</evidence>
<dbReference type="EMBL" id="GL988039">
    <property type="protein sequence ID" value="EGS22587.1"/>
    <property type="molecule type" value="Genomic_DNA"/>
</dbReference>
<dbReference type="AlphaFoldDB" id="G0S0M7"/>
<dbReference type="OrthoDB" id="5403729at2759"/>
<dbReference type="GeneID" id="18255095"/>
<protein>
    <recommendedName>
        <fullName evidence="3">Nuclear distribution protein</fullName>
    </recommendedName>
</protein>
<name>G0S0M7_CHATD</name>
<dbReference type="HOGENOM" id="CLU_091042_0_0_1"/>
<reference evidence="1 2" key="1">
    <citation type="journal article" date="2011" name="Cell">
        <title>Insight into structure and assembly of the nuclear pore complex by utilizing the genome of a eukaryotic thermophile.</title>
        <authorList>
            <person name="Amlacher S."/>
            <person name="Sarges P."/>
            <person name="Flemming D."/>
            <person name="van Noort V."/>
            <person name="Kunze R."/>
            <person name="Devos D.P."/>
            <person name="Arumugam M."/>
            <person name="Bork P."/>
            <person name="Hurt E."/>
        </authorList>
    </citation>
    <scope>NUCLEOTIDE SEQUENCE [LARGE SCALE GENOMIC DNA]</scope>
    <source>
        <strain evidence="2">DSM 1495 / CBS 144.50 / IMI 039719</strain>
    </source>
</reference>
<gene>
    <name evidence="1" type="ORF">CTHT_0010570</name>
</gene>
<organism evidence="2">
    <name type="scientific">Chaetomium thermophilum (strain DSM 1495 / CBS 144.50 / IMI 039719)</name>
    <name type="common">Thermochaetoides thermophila</name>
    <dbReference type="NCBI Taxonomy" id="759272"/>
    <lineage>
        <taxon>Eukaryota</taxon>
        <taxon>Fungi</taxon>
        <taxon>Dikarya</taxon>
        <taxon>Ascomycota</taxon>
        <taxon>Pezizomycotina</taxon>
        <taxon>Sordariomycetes</taxon>
        <taxon>Sordariomycetidae</taxon>
        <taxon>Sordariales</taxon>
        <taxon>Chaetomiaceae</taxon>
        <taxon>Thermochaetoides</taxon>
    </lineage>
</organism>
<dbReference type="RefSeq" id="XP_006691579.1">
    <property type="nucleotide sequence ID" value="XM_006691516.1"/>
</dbReference>
<proteinExistence type="predicted"/>
<evidence type="ECO:0000313" key="2">
    <source>
        <dbReference type="Proteomes" id="UP000008066"/>
    </source>
</evidence>
<dbReference type="eggNOG" id="ENOG502S5XV">
    <property type="taxonomic scope" value="Eukaryota"/>
</dbReference>
<dbReference type="OMA" id="WYEVGLV"/>
<keyword evidence="2" id="KW-1185">Reference proteome</keyword>